<name>A0A1T1GRB8_9GAMM</name>
<dbReference type="RefSeq" id="WP_078191408.1">
    <property type="nucleotide sequence ID" value="NZ_JAMCOZ010000001.1"/>
</dbReference>
<protein>
    <submittedName>
        <fullName evidence="1">Uncharacterized protein</fullName>
    </submittedName>
</protein>
<dbReference type="AlphaFoldDB" id="A0A1T1GRB8"/>
<evidence type="ECO:0000313" key="2">
    <source>
        <dbReference type="Proteomes" id="UP000191160"/>
    </source>
</evidence>
<dbReference type="EMBL" id="MVKX01000011">
    <property type="protein sequence ID" value="OOV80045.1"/>
    <property type="molecule type" value="Genomic_DNA"/>
</dbReference>
<proteinExistence type="predicted"/>
<reference evidence="1 2" key="1">
    <citation type="submission" date="2017-02" db="EMBL/GenBank/DDBJ databases">
        <title>Acinetobacter sp. ANC 4945, whole genome shotgun sequencing project.</title>
        <authorList>
            <person name="Radolfova-Krizova L."/>
            <person name="Al Atrouni A."/>
            <person name="Nemec A."/>
        </authorList>
    </citation>
    <scope>NUCLEOTIDE SEQUENCE [LARGE SCALE GENOMIC DNA]</scope>
    <source>
        <strain evidence="1 2">ANC 4945</strain>
    </source>
</reference>
<sequence>MQQLQFQLGLAQLDFQTEQQNIHFDHGLVALVQKCVRHQRFDALAIEYLIYEIEEILERLQLDYQTQRNAQSNDEMLHILAQTFFEHATLIERQSLEHGFNEMIEHTEYYQNLFGEQAIIQLSYFVFIREMMHHLNIQHIQVLAQNTSSP</sequence>
<evidence type="ECO:0000313" key="1">
    <source>
        <dbReference type="EMBL" id="OOV80045.1"/>
    </source>
</evidence>
<accession>A0A1T1GRB8</accession>
<organism evidence="1 2">
    <name type="scientific">Acinetobacter amyesii</name>
    <dbReference type="NCBI Taxonomy" id="2942470"/>
    <lineage>
        <taxon>Bacteria</taxon>
        <taxon>Pseudomonadati</taxon>
        <taxon>Pseudomonadota</taxon>
        <taxon>Gammaproteobacteria</taxon>
        <taxon>Moraxellales</taxon>
        <taxon>Moraxellaceae</taxon>
        <taxon>Acinetobacter</taxon>
    </lineage>
</organism>
<dbReference type="Proteomes" id="UP000191160">
    <property type="component" value="Unassembled WGS sequence"/>
</dbReference>
<keyword evidence="2" id="KW-1185">Reference proteome</keyword>
<gene>
    <name evidence="1" type="ORF">B1202_15045</name>
</gene>
<comment type="caution">
    <text evidence="1">The sequence shown here is derived from an EMBL/GenBank/DDBJ whole genome shotgun (WGS) entry which is preliminary data.</text>
</comment>